<evidence type="ECO:0000313" key="2">
    <source>
        <dbReference type="Proteomes" id="UP000314294"/>
    </source>
</evidence>
<comment type="caution">
    <text evidence="1">The sequence shown here is derived from an EMBL/GenBank/DDBJ whole genome shotgun (WGS) entry which is preliminary data.</text>
</comment>
<dbReference type="EMBL" id="SRLO01000262">
    <property type="protein sequence ID" value="TNN63924.1"/>
    <property type="molecule type" value="Genomic_DNA"/>
</dbReference>
<protein>
    <submittedName>
        <fullName evidence="1">Uncharacterized protein</fullName>
    </submittedName>
</protein>
<keyword evidence="2" id="KW-1185">Reference proteome</keyword>
<name>A0A4Z2HG73_9TELE</name>
<dbReference type="AlphaFoldDB" id="A0A4Z2HG73"/>
<proteinExistence type="predicted"/>
<accession>A0A4Z2HG73</accession>
<sequence>METQWLRGHSVERVATHSPYPQICPEDFTAEGIEYTGSRSTGDDVRATAERAAEFGSELARVDLELPSAPSTALLKSNKVQSLFQTNNASSSLCKAGGSSE</sequence>
<reference evidence="1 2" key="1">
    <citation type="submission" date="2019-03" db="EMBL/GenBank/DDBJ databases">
        <title>First draft genome of Liparis tanakae, snailfish: a comprehensive survey of snailfish specific genes.</title>
        <authorList>
            <person name="Kim W."/>
            <person name="Song I."/>
            <person name="Jeong J.-H."/>
            <person name="Kim D."/>
            <person name="Kim S."/>
            <person name="Ryu S."/>
            <person name="Song J.Y."/>
            <person name="Lee S.K."/>
        </authorList>
    </citation>
    <scope>NUCLEOTIDE SEQUENCE [LARGE SCALE GENOMIC DNA]</scope>
    <source>
        <tissue evidence="1">Muscle</tissue>
    </source>
</reference>
<gene>
    <name evidence="1" type="ORF">EYF80_025857</name>
</gene>
<dbReference type="Proteomes" id="UP000314294">
    <property type="component" value="Unassembled WGS sequence"/>
</dbReference>
<organism evidence="1 2">
    <name type="scientific">Liparis tanakae</name>
    <name type="common">Tanaka's snailfish</name>
    <dbReference type="NCBI Taxonomy" id="230148"/>
    <lineage>
        <taxon>Eukaryota</taxon>
        <taxon>Metazoa</taxon>
        <taxon>Chordata</taxon>
        <taxon>Craniata</taxon>
        <taxon>Vertebrata</taxon>
        <taxon>Euteleostomi</taxon>
        <taxon>Actinopterygii</taxon>
        <taxon>Neopterygii</taxon>
        <taxon>Teleostei</taxon>
        <taxon>Neoteleostei</taxon>
        <taxon>Acanthomorphata</taxon>
        <taxon>Eupercaria</taxon>
        <taxon>Perciformes</taxon>
        <taxon>Cottioidei</taxon>
        <taxon>Cottales</taxon>
        <taxon>Liparidae</taxon>
        <taxon>Liparis</taxon>
    </lineage>
</organism>
<evidence type="ECO:0000313" key="1">
    <source>
        <dbReference type="EMBL" id="TNN63924.1"/>
    </source>
</evidence>